<dbReference type="Gene3D" id="3.10.129.110">
    <property type="entry name" value="Polyketide synthase dehydratase"/>
    <property type="match status" value="1"/>
</dbReference>
<dbReference type="EMBL" id="LGUT01002364">
    <property type="protein sequence ID" value="KOG87213.1"/>
    <property type="molecule type" value="Genomic_DNA"/>
</dbReference>
<comment type="caution">
    <text evidence="4">The sequence shown here is derived from an EMBL/GenBank/DDBJ whole genome shotgun (WGS) entry which is preliminary data.</text>
</comment>
<dbReference type="PANTHER" id="PTHR43775:SF51">
    <property type="entry name" value="INACTIVE PHENOLPHTHIOCEROL SYNTHESIS POLYKETIDE SYNTHASE TYPE I PKS1-RELATED"/>
    <property type="match status" value="1"/>
</dbReference>
<dbReference type="Gene3D" id="3.30.70.3290">
    <property type="match status" value="1"/>
</dbReference>
<keyword evidence="2" id="KW-0511">Multifunctional enzyme</keyword>
<evidence type="ECO:0000259" key="3">
    <source>
        <dbReference type="Pfam" id="PF21089"/>
    </source>
</evidence>
<evidence type="ECO:0000313" key="4">
    <source>
        <dbReference type="EMBL" id="KOG87213.1"/>
    </source>
</evidence>
<feature type="non-terminal residue" evidence="4">
    <location>
        <position position="1"/>
    </location>
</feature>
<proteinExistence type="predicted"/>
<dbReference type="InterPro" id="IPR042104">
    <property type="entry name" value="PKS_dehydratase_sf"/>
</dbReference>
<reference evidence="4 5" key="1">
    <citation type="submission" date="2015-07" db="EMBL/GenBank/DDBJ databases">
        <authorList>
            <person name="Ju K.-S."/>
            <person name="Doroghazi J.R."/>
            <person name="Metcalf W.W."/>
        </authorList>
    </citation>
    <scope>NUCLEOTIDE SEQUENCE [LARGE SCALE GENOMIC DNA]</scope>
    <source>
        <strain evidence="4 5">NRRL B-3589</strain>
    </source>
</reference>
<dbReference type="Proteomes" id="UP000037020">
    <property type="component" value="Unassembled WGS sequence"/>
</dbReference>
<gene>
    <name evidence="4" type="ORF">ADK38_26700</name>
</gene>
<keyword evidence="1" id="KW-0808">Transferase</keyword>
<feature type="non-terminal residue" evidence="4">
    <location>
        <position position="76"/>
    </location>
</feature>
<feature type="domain" description="Polyketide synthase dehydratase" evidence="3">
    <location>
        <begin position="44"/>
        <end position="76"/>
    </location>
</feature>
<keyword evidence="5" id="KW-1185">Reference proteome</keyword>
<accession>A0ABR5J1B8</accession>
<organism evidence="4 5">
    <name type="scientific">Streptomyces varsoviensis</name>
    <dbReference type="NCBI Taxonomy" id="67373"/>
    <lineage>
        <taxon>Bacteria</taxon>
        <taxon>Bacillati</taxon>
        <taxon>Actinomycetota</taxon>
        <taxon>Actinomycetes</taxon>
        <taxon>Kitasatosporales</taxon>
        <taxon>Streptomycetaceae</taxon>
        <taxon>Streptomyces</taxon>
    </lineage>
</organism>
<evidence type="ECO:0000256" key="2">
    <source>
        <dbReference type="ARBA" id="ARBA00023268"/>
    </source>
</evidence>
<dbReference type="Pfam" id="PF21089">
    <property type="entry name" value="PKS_DH_N"/>
    <property type="match status" value="1"/>
</dbReference>
<dbReference type="InterPro" id="IPR050091">
    <property type="entry name" value="PKS_NRPS_Biosynth_Enz"/>
</dbReference>
<protein>
    <recommendedName>
        <fullName evidence="3">Polyketide synthase dehydratase domain-containing protein</fullName>
    </recommendedName>
</protein>
<evidence type="ECO:0000313" key="5">
    <source>
        <dbReference type="Proteomes" id="UP000037020"/>
    </source>
</evidence>
<dbReference type="InterPro" id="IPR049552">
    <property type="entry name" value="PKS_DH_N"/>
</dbReference>
<sequence>LLGTYPGARRVELPTYPFQRRRFWLDVPTTSWDVASAGLGATGHPLLGAALEAADSGELVLSGRLSRRTHPWLADH</sequence>
<evidence type="ECO:0000256" key="1">
    <source>
        <dbReference type="ARBA" id="ARBA00022679"/>
    </source>
</evidence>
<dbReference type="PANTHER" id="PTHR43775">
    <property type="entry name" value="FATTY ACID SYNTHASE"/>
    <property type="match status" value="1"/>
</dbReference>
<name>A0ABR5J1B8_9ACTN</name>